<feature type="transmembrane region" description="Helical" evidence="1">
    <location>
        <begin position="251"/>
        <end position="274"/>
    </location>
</feature>
<accession>A0A495QGU2</accession>
<sequence>MSSAGEALAAARPRLRDDIVLGPAVRSGPALVHNVKDPVVGRYYQIGPREYFVMSRLDGSTSLEEIGVEYATEFRRRLGEEQWRQILSTLAARRLLTGTEAPAAGAADGAPTVPGPPAPAPDKRTLLNARVALLDPQRFFDRILPYLRPLFSAPFMVPALLAVAGLMVMVVVEAGTLAGEAKRLWEAPAAGVTVALVLWLSVAVHEVAHGLTATHFGGGSSEIGVLWRFPVLAPYCRVSDVLLFRRRWHRVCTAFAGVFASLLVLLPVVPLYFLAPEDGVLRHAAATLLLFGTLSAVANFIPFLQLDGYFMLNHALGMQNLRLESYRFLKLWVGHVRRRDGAAALGRYPRRTKIAYTLYGVGSIIFGAVLACWFAIWLLTLAWGLLD</sequence>
<organism evidence="2 3">
    <name type="scientific">Actinomadura pelletieri DSM 43383</name>
    <dbReference type="NCBI Taxonomy" id="1120940"/>
    <lineage>
        <taxon>Bacteria</taxon>
        <taxon>Bacillati</taxon>
        <taxon>Actinomycetota</taxon>
        <taxon>Actinomycetes</taxon>
        <taxon>Streptosporangiales</taxon>
        <taxon>Thermomonosporaceae</taxon>
        <taxon>Actinomadura</taxon>
    </lineage>
</organism>
<dbReference type="AlphaFoldDB" id="A0A495QGU2"/>
<keyword evidence="1" id="KW-1133">Transmembrane helix</keyword>
<evidence type="ECO:0000256" key="1">
    <source>
        <dbReference type="SAM" id="Phobius"/>
    </source>
</evidence>
<name>A0A495QGU2_9ACTN</name>
<keyword evidence="2" id="KW-0645">Protease</keyword>
<protein>
    <submittedName>
        <fullName evidence="2">Putative peptide zinc metalloprotease protein</fullName>
    </submittedName>
</protein>
<keyword evidence="2" id="KW-0378">Hydrolase</keyword>
<feature type="transmembrane region" description="Helical" evidence="1">
    <location>
        <begin position="356"/>
        <end position="386"/>
    </location>
</feature>
<gene>
    <name evidence="2" type="ORF">BZB76_5483</name>
</gene>
<dbReference type="Proteomes" id="UP000274601">
    <property type="component" value="Unassembled WGS sequence"/>
</dbReference>
<feature type="transmembrane region" description="Helical" evidence="1">
    <location>
        <begin position="280"/>
        <end position="304"/>
    </location>
</feature>
<evidence type="ECO:0000313" key="3">
    <source>
        <dbReference type="Proteomes" id="UP000274601"/>
    </source>
</evidence>
<evidence type="ECO:0000313" key="2">
    <source>
        <dbReference type="EMBL" id="RKS71003.1"/>
    </source>
</evidence>
<dbReference type="GO" id="GO:0008237">
    <property type="term" value="F:metallopeptidase activity"/>
    <property type="evidence" value="ECO:0007669"/>
    <property type="project" value="UniProtKB-KW"/>
</dbReference>
<comment type="caution">
    <text evidence="2">The sequence shown here is derived from an EMBL/GenBank/DDBJ whole genome shotgun (WGS) entry which is preliminary data.</text>
</comment>
<dbReference type="CDD" id="cd05709">
    <property type="entry name" value="S2P-M50"/>
    <property type="match status" value="1"/>
</dbReference>
<keyword evidence="1" id="KW-0812">Transmembrane</keyword>
<keyword evidence="2" id="KW-0482">Metalloprotease</keyword>
<dbReference type="GO" id="GO:0006508">
    <property type="term" value="P:proteolysis"/>
    <property type="evidence" value="ECO:0007669"/>
    <property type="project" value="UniProtKB-KW"/>
</dbReference>
<dbReference type="EMBL" id="RBWU01000006">
    <property type="protein sequence ID" value="RKS71003.1"/>
    <property type="molecule type" value="Genomic_DNA"/>
</dbReference>
<dbReference type="RefSeq" id="WP_121437212.1">
    <property type="nucleotide sequence ID" value="NZ_RBWU01000006.1"/>
</dbReference>
<reference evidence="2 3" key="1">
    <citation type="submission" date="2018-10" db="EMBL/GenBank/DDBJ databases">
        <title>Genomic Encyclopedia of Archaeal and Bacterial Type Strains, Phase II (KMG-II): from individual species to whole genera.</title>
        <authorList>
            <person name="Goeker M."/>
        </authorList>
    </citation>
    <scope>NUCLEOTIDE SEQUENCE [LARGE SCALE GENOMIC DNA]</scope>
    <source>
        <strain evidence="2 3">DSM 43383</strain>
    </source>
</reference>
<feature type="transmembrane region" description="Helical" evidence="1">
    <location>
        <begin position="150"/>
        <end position="172"/>
    </location>
</feature>
<dbReference type="OrthoDB" id="2680017at2"/>
<keyword evidence="3" id="KW-1185">Reference proteome</keyword>
<keyword evidence="1" id="KW-0472">Membrane</keyword>
<proteinExistence type="predicted"/>